<dbReference type="GO" id="GO:0016491">
    <property type="term" value="F:oxidoreductase activity"/>
    <property type="evidence" value="ECO:0007669"/>
    <property type="project" value="InterPro"/>
</dbReference>
<gene>
    <name evidence="7" type="ORF">C2E21_7371</name>
</gene>
<proteinExistence type="predicted"/>
<dbReference type="Pfam" id="PF01959">
    <property type="entry name" value="DHQS"/>
    <property type="match status" value="1"/>
</dbReference>
<dbReference type="InterPro" id="IPR030960">
    <property type="entry name" value="DHQS/DOIS_N"/>
</dbReference>
<feature type="domain" description="3-dehydroquinate synthase N-terminal" evidence="4">
    <location>
        <begin position="330"/>
        <end position="485"/>
    </location>
</feature>
<evidence type="ECO:0000259" key="6">
    <source>
        <dbReference type="Pfam" id="PF26558"/>
    </source>
</evidence>
<evidence type="ECO:0000313" key="7">
    <source>
        <dbReference type="EMBL" id="PRW34004.1"/>
    </source>
</evidence>
<dbReference type="Pfam" id="PF26558">
    <property type="entry name" value="DHQS_2nd"/>
    <property type="match status" value="1"/>
</dbReference>
<dbReference type="PANTHER" id="PTHR33563:SF1">
    <property type="entry name" value="3-DEHYDROQUINATE SYNTHASE"/>
    <property type="match status" value="1"/>
</dbReference>
<evidence type="ECO:0000259" key="5">
    <source>
        <dbReference type="Pfam" id="PF12165"/>
    </source>
</evidence>
<feature type="region of interest" description="Disordered" evidence="3">
    <location>
        <begin position="636"/>
        <end position="677"/>
    </location>
</feature>
<evidence type="ECO:0000256" key="3">
    <source>
        <dbReference type="SAM" id="MobiDB-lite"/>
    </source>
</evidence>
<comment type="caution">
    <text evidence="7">The sequence shown here is derived from an EMBL/GenBank/DDBJ whole genome shotgun (WGS) entry which is preliminary data.</text>
</comment>
<evidence type="ECO:0000313" key="8">
    <source>
        <dbReference type="Proteomes" id="UP000239899"/>
    </source>
</evidence>
<dbReference type="GO" id="GO:0003856">
    <property type="term" value="F:3-dehydroquinate synthase activity"/>
    <property type="evidence" value="ECO:0007669"/>
    <property type="project" value="InterPro"/>
</dbReference>
<dbReference type="Pfam" id="PF12165">
    <property type="entry name" value="Alfin"/>
    <property type="match status" value="1"/>
</dbReference>
<sequence>MPTPKTIDDIYDDYKMRRSGLLLALIDDAREFYDACDPKRENLCLYGHPDGNWSVDLPVEEVPPELPEPVLGINFARDGMDRKDWLALCAVHSDAWLYSLAFFYAARFDADGRAELFSLLNQHPTVYEVRLGFIDLVLPFWFGFAELFSLLNQHPTVYEVVTGRVARNKMYKRKVPKQQTAAAQAAIANQAAALAAYEAPDSFVRPGYQAADQPLPTGRLLTVEDVTPALQGRQAELFWPDDGKWYLIQFMSIHLDSRKADVQYATGEVELLDLDEPGHLRRMHSCGRLGAAPALRTARISSSPHRLALARVVAAAAQAGGGGGTAARPKLLWLSTSSQDALTAGLEAGVNTVVFNESQTALAQEWQQLGRFEALTRTADGRLLGADGKQVGRVRLLASPEDLRAAEREAAVVQGVVVMDASDWQIIPAENLVAAYQANPGATLLAAAPDCAAGRVMLEALEAGTDGVLLQTDSPAEVRALAQYVHQRQQAGGAKQRYEAARVTAVRPVGMGDRACVDLCSLLAMGEGMLVGSFARALFLVHSECAESRYIASRPFRVNAGPVHAYLQLPGGRTGYLSELRSGAEVMVADAQGATRTALVGRVKIESRPLVLVEAELPDGEPCSVLLQNAETVRLVGPAPGTSSSASSSSSRGGKDGQAAGGARHTGVAIDESITER</sequence>
<dbReference type="InterPro" id="IPR021998">
    <property type="entry name" value="Alfin_N"/>
</dbReference>
<dbReference type="InterPro" id="IPR056179">
    <property type="entry name" value="DHQS_C"/>
</dbReference>
<protein>
    <submittedName>
        <fullName evidence="7">3-dehydroquinate synthase-like protein isoform X1 isoform B</fullName>
    </submittedName>
</protein>
<feature type="domain" description="3-dehydroquinate synthase C-terminal" evidence="6">
    <location>
        <begin position="501"/>
        <end position="677"/>
    </location>
</feature>
<evidence type="ECO:0000256" key="2">
    <source>
        <dbReference type="ARBA" id="ARBA00023141"/>
    </source>
</evidence>
<dbReference type="GO" id="GO:0042393">
    <property type="term" value="F:histone binding"/>
    <property type="evidence" value="ECO:0007669"/>
    <property type="project" value="InterPro"/>
</dbReference>
<dbReference type="STRING" id="3076.A0A2P6TI84"/>
<dbReference type="OrthoDB" id="3275at2759"/>
<keyword evidence="8" id="KW-1185">Reference proteome</keyword>
<dbReference type="EMBL" id="LHPG02000015">
    <property type="protein sequence ID" value="PRW34004.1"/>
    <property type="molecule type" value="Genomic_DNA"/>
</dbReference>
<evidence type="ECO:0000256" key="1">
    <source>
        <dbReference type="ARBA" id="ARBA00022605"/>
    </source>
</evidence>
<keyword evidence="1" id="KW-0028">Amino-acid biosynthesis</keyword>
<dbReference type="GO" id="GO:0006355">
    <property type="term" value="P:regulation of DNA-templated transcription"/>
    <property type="evidence" value="ECO:0007669"/>
    <property type="project" value="InterPro"/>
</dbReference>
<name>A0A2P6TI84_CHLSO</name>
<dbReference type="PANTHER" id="PTHR33563">
    <property type="match status" value="1"/>
</dbReference>
<reference evidence="7 8" key="1">
    <citation type="journal article" date="2018" name="Plant J.">
        <title>Genome sequences of Chlorella sorokiniana UTEX 1602 and Micractinium conductrix SAG 241.80: implications to maltose excretion by a green alga.</title>
        <authorList>
            <person name="Arriola M.B."/>
            <person name="Velmurugan N."/>
            <person name="Zhang Y."/>
            <person name="Plunkett M.H."/>
            <person name="Hondzo H."/>
            <person name="Barney B.M."/>
        </authorList>
    </citation>
    <scope>NUCLEOTIDE SEQUENCE [LARGE SCALE GENOMIC DNA]</scope>
    <source>
        <strain evidence="8">UTEX 1602</strain>
    </source>
</reference>
<organism evidence="7 8">
    <name type="scientific">Chlorella sorokiniana</name>
    <name type="common">Freshwater green alga</name>
    <dbReference type="NCBI Taxonomy" id="3076"/>
    <lineage>
        <taxon>Eukaryota</taxon>
        <taxon>Viridiplantae</taxon>
        <taxon>Chlorophyta</taxon>
        <taxon>core chlorophytes</taxon>
        <taxon>Trebouxiophyceae</taxon>
        <taxon>Chlorellales</taxon>
        <taxon>Chlorellaceae</taxon>
        <taxon>Chlorella clade</taxon>
        <taxon>Chlorella</taxon>
    </lineage>
</organism>
<evidence type="ECO:0000259" key="4">
    <source>
        <dbReference type="Pfam" id="PF01959"/>
    </source>
</evidence>
<dbReference type="AlphaFoldDB" id="A0A2P6TI84"/>
<feature type="domain" description="Alfin N-terminal" evidence="5">
    <location>
        <begin position="6"/>
        <end position="129"/>
    </location>
</feature>
<accession>A0A2P6TI84</accession>
<dbReference type="GO" id="GO:0008652">
    <property type="term" value="P:amino acid biosynthetic process"/>
    <property type="evidence" value="ECO:0007669"/>
    <property type="project" value="UniProtKB-KW"/>
</dbReference>
<dbReference type="InterPro" id="IPR002812">
    <property type="entry name" value="DHQS"/>
</dbReference>
<dbReference type="GO" id="GO:0009073">
    <property type="term" value="P:aromatic amino acid family biosynthetic process"/>
    <property type="evidence" value="ECO:0007669"/>
    <property type="project" value="UniProtKB-KW"/>
</dbReference>
<dbReference type="Proteomes" id="UP000239899">
    <property type="component" value="Unassembled WGS sequence"/>
</dbReference>
<keyword evidence="2" id="KW-0057">Aromatic amino acid biosynthesis</keyword>